<feature type="compositionally biased region" description="Low complexity" evidence="1">
    <location>
        <begin position="29"/>
        <end position="40"/>
    </location>
</feature>
<dbReference type="Proteomes" id="UP000293360">
    <property type="component" value="Unassembled WGS sequence"/>
</dbReference>
<gene>
    <name evidence="2" type="ORF">DL764_009055</name>
</gene>
<accession>A0A4V1X933</accession>
<reference evidence="2 3" key="1">
    <citation type="submission" date="2018-06" db="EMBL/GenBank/DDBJ databases">
        <title>Complete Genomes of Monosporascus.</title>
        <authorList>
            <person name="Robinson A.J."/>
            <person name="Natvig D.O."/>
        </authorList>
    </citation>
    <scope>NUCLEOTIDE SEQUENCE [LARGE SCALE GENOMIC DNA]</scope>
    <source>
        <strain evidence="2 3">CBS 110550</strain>
    </source>
</reference>
<feature type="compositionally biased region" description="Basic and acidic residues" evidence="1">
    <location>
        <begin position="7"/>
        <end position="28"/>
    </location>
</feature>
<evidence type="ECO:0000313" key="3">
    <source>
        <dbReference type="Proteomes" id="UP000293360"/>
    </source>
</evidence>
<evidence type="ECO:0000256" key="1">
    <source>
        <dbReference type="SAM" id="MobiDB-lite"/>
    </source>
</evidence>
<comment type="caution">
    <text evidence="2">The sequence shown here is derived from an EMBL/GenBank/DDBJ whole genome shotgun (WGS) entry which is preliminary data.</text>
</comment>
<feature type="region of interest" description="Disordered" evidence="1">
    <location>
        <begin position="1"/>
        <end position="44"/>
    </location>
</feature>
<sequence length="82" mass="9651">MPSTTTARDRHGVPPPRPRREINMDHSWADFSSDSSSGRSSTRRRPRWFARLLERLKARFGGRFRREVSEIVTRPRSSSVRR</sequence>
<dbReference type="AlphaFoldDB" id="A0A4V1X933"/>
<organism evidence="2 3">
    <name type="scientific">Monosporascus ibericus</name>
    <dbReference type="NCBI Taxonomy" id="155417"/>
    <lineage>
        <taxon>Eukaryota</taxon>
        <taxon>Fungi</taxon>
        <taxon>Dikarya</taxon>
        <taxon>Ascomycota</taxon>
        <taxon>Pezizomycotina</taxon>
        <taxon>Sordariomycetes</taxon>
        <taxon>Xylariomycetidae</taxon>
        <taxon>Xylariales</taxon>
        <taxon>Xylariales incertae sedis</taxon>
        <taxon>Monosporascus</taxon>
    </lineage>
</organism>
<protein>
    <submittedName>
        <fullName evidence="2">Uncharacterized protein</fullName>
    </submittedName>
</protein>
<dbReference type="OrthoDB" id="10456499at2759"/>
<evidence type="ECO:0000313" key="2">
    <source>
        <dbReference type="EMBL" id="RYO86117.1"/>
    </source>
</evidence>
<name>A0A4V1X933_9PEZI</name>
<proteinExistence type="predicted"/>
<dbReference type="EMBL" id="QJNU01000790">
    <property type="protein sequence ID" value="RYO86117.1"/>
    <property type="molecule type" value="Genomic_DNA"/>
</dbReference>
<keyword evidence="3" id="KW-1185">Reference proteome</keyword>